<evidence type="ECO:0000256" key="1">
    <source>
        <dbReference type="SAM" id="Phobius"/>
    </source>
</evidence>
<keyword evidence="1" id="KW-1133">Transmembrane helix</keyword>
<keyword evidence="1" id="KW-0812">Transmembrane</keyword>
<feature type="transmembrane region" description="Helical" evidence="1">
    <location>
        <begin position="42"/>
        <end position="59"/>
    </location>
</feature>
<comment type="caution">
    <text evidence="3">The sequence shown here is derived from an EMBL/GenBank/DDBJ whole genome shotgun (WGS) entry which is preliminary data.</text>
</comment>
<feature type="transmembrane region" description="Helical" evidence="1">
    <location>
        <begin position="79"/>
        <end position="96"/>
    </location>
</feature>
<name>A0A4R9A9U4_9MICO</name>
<accession>A0A4R9A9U4</accession>
<protein>
    <submittedName>
        <fullName evidence="3">Tripartite tricarboxylate transporter TctB family protein</fullName>
    </submittedName>
</protein>
<evidence type="ECO:0000313" key="4">
    <source>
        <dbReference type="Proteomes" id="UP000297447"/>
    </source>
</evidence>
<evidence type="ECO:0000313" key="3">
    <source>
        <dbReference type="EMBL" id="TFD54465.1"/>
    </source>
</evidence>
<dbReference type="Proteomes" id="UP000297447">
    <property type="component" value="Unassembled WGS sequence"/>
</dbReference>
<gene>
    <name evidence="3" type="ORF">E3T55_03255</name>
</gene>
<keyword evidence="1" id="KW-0472">Membrane</keyword>
<dbReference type="OrthoDB" id="7950028at2"/>
<proteinExistence type="predicted"/>
<feature type="transmembrane region" description="Helical" evidence="1">
    <location>
        <begin position="159"/>
        <end position="179"/>
    </location>
</feature>
<reference evidence="3 4" key="1">
    <citation type="submission" date="2019-03" db="EMBL/GenBank/DDBJ databases">
        <title>Genomics of glacier-inhabiting Cryobacterium strains.</title>
        <authorList>
            <person name="Liu Q."/>
            <person name="Xin Y.-H."/>
        </authorList>
    </citation>
    <scope>NUCLEOTIDE SEQUENCE [LARGE SCALE GENOMIC DNA]</scope>
    <source>
        <strain evidence="3 4">Hh14</strain>
    </source>
</reference>
<dbReference type="InterPro" id="IPR009936">
    <property type="entry name" value="DUF1468"/>
</dbReference>
<keyword evidence="4" id="KW-1185">Reference proteome</keyword>
<feature type="transmembrane region" description="Helical" evidence="1">
    <location>
        <begin position="135"/>
        <end position="152"/>
    </location>
</feature>
<dbReference type="EMBL" id="SOHE01000016">
    <property type="protein sequence ID" value="TFD54465.1"/>
    <property type="molecule type" value="Genomic_DNA"/>
</dbReference>
<evidence type="ECO:0000259" key="2">
    <source>
        <dbReference type="Pfam" id="PF07331"/>
    </source>
</evidence>
<dbReference type="AlphaFoldDB" id="A0A4R9A9U4"/>
<dbReference type="Pfam" id="PF07331">
    <property type="entry name" value="TctB"/>
    <property type="match status" value="1"/>
</dbReference>
<organism evidence="3 4">
    <name type="scientific">Cryobacterium frigoriphilum</name>
    <dbReference type="NCBI Taxonomy" id="1259150"/>
    <lineage>
        <taxon>Bacteria</taxon>
        <taxon>Bacillati</taxon>
        <taxon>Actinomycetota</taxon>
        <taxon>Actinomycetes</taxon>
        <taxon>Micrococcales</taxon>
        <taxon>Microbacteriaceae</taxon>
        <taxon>Cryobacterium</taxon>
    </lineage>
</organism>
<feature type="transmembrane region" description="Helical" evidence="1">
    <location>
        <begin position="108"/>
        <end position="129"/>
    </location>
</feature>
<sequence>MKEIIVTAQSSVESQSSVGQPTALPTVSDALVTGRSYRLRELVPVATCIGFGIGVLVFAQDINSQVGVELGPAFWPSMLGYSLIVFGALLVFVNVLRGVRPADIPDPLNGWGVSRFCATAMLLVGYVLLWNVLQFWLITFVVSLALTALYGARGWKAVLAFPALVSVILHILFVLVLRVPL</sequence>
<feature type="domain" description="DUF1468" evidence="2">
    <location>
        <begin position="50"/>
        <end position="181"/>
    </location>
</feature>